<dbReference type="SUPFAM" id="SSF52540">
    <property type="entry name" value="P-loop containing nucleoside triphosphate hydrolases"/>
    <property type="match status" value="1"/>
</dbReference>
<dbReference type="InterPro" id="IPR020588">
    <property type="entry name" value="RecA_ATP-bd"/>
</dbReference>
<dbReference type="PANTHER" id="PTHR46487">
    <property type="entry name" value="DNA REPAIR PROTEIN XRCC3"/>
    <property type="match status" value="1"/>
</dbReference>
<comment type="caution">
    <text evidence="3">The sequence shown here is derived from an EMBL/GenBank/DDBJ whole genome shotgun (WGS) entry which is preliminary data.</text>
</comment>
<proteinExistence type="predicted"/>
<dbReference type="Proteomes" id="UP001057375">
    <property type="component" value="Unassembled WGS sequence"/>
</dbReference>
<feature type="domain" description="RecA family profile 1" evidence="2">
    <location>
        <begin position="67"/>
        <end position="236"/>
    </location>
</feature>
<accession>A0ABQ5KTF7</accession>
<dbReference type="PROSITE" id="PS50162">
    <property type="entry name" value="RECA_2"/>
    <property type="match status" value="1"/>
</dbReference>
<organism evidence="3 4">
    <name type="scientific">Aduncisulcus paluster</name>
    <dbReference type="NCBI Taxonomy" id="2918883"/>
    <lineage>
        <taxon>Eukaryota</taxon>
        <taxon>Metamonada</taxon>
        <taxon>Carpediemonas-like organisms</taxon>
        <taxon>Aduncisulcus</taxon>
    </lineage>
</organism>
<feature type="compositionally biased region" description="Polar residues" evidence="1">
    <location>
        <begin position="306"/>
        <end position="325"/>
    </location>
</feature>
<reference evidence="3" key="1">
    <citation type="submission" date="2022-03" db="EMBL/GenBank/DDBJ databases">
        <title>Draft genome sequence of Aduncisulcus paluster, a free-living microaerophilic Fornicata.</title>
        <authorList>
            <person name="Yuyama I."/>
            <person name="Kume K."/>
            <person name="Tamura T."/>
            <person name="Inagaki Y."/>
            <person name="Hashimoto T."/>
        </authorList>
    </citation>
    <scope>NUCLEOTIDE SEQUENCE</scope>
    <source>
        <strain evidence="3">NY0171</strain>
    </source>
</reference>
<dbReference type="InterPro" id="IPR027417">
    <property type="entry name" value="P-loop_NTPase"/>
</dbReference>
<dbReference type="Pfam" id="PF08423">
    <property type="entry name" value="Rad51"/>
    <property type="match status" value="1"/>
</dbReference>
<dbReference type="EMBL" id="BQXS01010965">
    <property type="protein sequence ID" value="GKT35311.1"/>
    <property type="molecule type" value="Genomic_DNA"/>
</dbReference>
<evidence type="ECO:0000256" key="1">
    <source>
        <dbReference type="SAM" id="MobiDB-lite"/>
    </source>
</evidence>
<evidence type="ECO:0000313" key="3">
    <source>
        <dbReference type="EMBL" id="GKT35311.1"/>
    </source>
</evidence>
<dbReference type="PANTHER" id="PTHR46487:SF1">
    <property type="entry name" value="DNA REPAIR PROTEIN XRCC3"/>
    <property type="match status" value="1"/>
</dbReference>
<evidence type="ECO:0000259" key="2">
    <source>
        <dbReference type="PROSITE" id="PS50162"/>
    </source>
</evidence>
<dbReference type="Gene3D" id="3.40.50.300">
    <property type="entry name" value="P-loop containing nucleotide triphosphate hydrolases"/>
    <property type="match status" value="1"/>
</dbReference>
<protein>
    <recommendedName>
        <fullName evidence="2">RecA family profile 1 domain-containing protein</fullName>
    </recommendedName>
</protein>
<feature type="region of interest" description="Disordered" evidence="1">
    <location>
        <begin position="295"/>
        <end position="325"/>
    </location>
</feature>
<keyword evidence="4" id="KW-1185">Reference proteome</keyword>
<name>A0ABQ5KTF7_9EUKA</name>
<dbReference type="InterPro" id="IPR013632">
    <property type="entry name" value="Rad51_C"/>
</dbReference>
<gene>
    <name evidence="3" type="ORF">ADUPG1_008493</name>
</gene>
<sequence>MSSHHIDIDVLKQRMKSLQIGIKDALLSPNYSLSSQLLITPHEASKLKQALATEHYDELYHPASTIIPHKIPIQSPILLRLLNGGLAVGKITELVGVAGSGKSNLAAYIASSVVLSGGAAVVITTEGAAAFPFQRMRPAVSHAEPALLPPDSVSRVSFIQALNERDLTTAAEHTESWLAQQTAPRRIVVVDSIAAPYRSEYGRDAYTRAVAMSQFLTPLLSSIQKHNAALLVCNQVRDVIHDEHKDIRFAACPYTPLISYSSSLPFITTSEQTLPHIFHLSDCLSICTTRRGASQSETWAKRSEGPQGTENPQTTIESHFSDTSSVGTVTPVLGISWQKRVSARIWVYRPQRSSGRRVEVMYNQHGPKARVDFTLHGSDISFNNLEVEV</sequence>
<evidence type="ECO:0000313" key="4">
    <source>
        <dbReference type="Proteomes" id="UP001057375"/>
    </source>
</evidence>